<dbReference type="Proteomes" id="UP000515159">
    <property type="component" value="Chromosome 1"/>
</dbReference>
<accession>A0A6P8Q353</accession>
<dbReference type="PANTHER" id="PTHR16866:SF2">
    <property type="entry name" value="GASTRIN-RELEASING PEPTIDE"/>
    <property type="match status" value="1"/>
</dbReference>
<reference evidence="12" key="1">
    <citation type="submission" date="2025-08" db="UniProtKB">
        <authorList>
            <consortium name="RefSeq"/>
        </authorList>
    </citation>
    <scope>IDENTIFICATION</scope>
</reference>
<evidence type="ECO:0000256" key="10">
    <source>
        <dbReference type="SAM" id="SignalP"/>
    </source>
</evidence>
<dbReference type="PANTHER" id="PTHR16866">
    <property type="entry name" value="GASTRIN-RELEASING PEPTIDE"/>
    <property type="match status" value="1"/>
</dbReference>
<dbReference type="InParanoid" id="A0A6P8Q353"/>
<keyword evidence="9" id="KW-0968">Cytoplasmic vesicle</keyword>
<evidence type="ECO:0000256" key="7">
    <source>
        <dbReference type="ARBA" id="ARBA00022729"/>
    </source>
</evidence>
<comment type="similarity">
    <text evidence="3">Belongs to the bombesin/neuromedin-B/ranatensin family.</text>
</comment>
<evidence type="ECO:0000256" key="2">
    <source>
        <dbReference type="ARBA" id="ARBA00004613"/>
    </source>
</evidence>
<dbReference type="GO" id="GO:0031410">
    <property type="term" value="C:cytoplasmic vesicle"/>
    <property type="evidence" value="ECO:0007669"/>
    <property type="project" value="UniProtKB-SubCell"/>
</dbReference>
<evidence type="ECO:0000256" key="6">
    <source>
        <dbReference type="ARBA" id="ARBA00022685"/>
    </source>
</evidence>
<keyword evidence="11" id="KW-1185">Reference proteome</keyword>
<proteinExistence type="inferred from homology"/>
<evidence type="ECO:0000256" key="4">
    <source>
        <dbReference type="ARBA" id="ARBA00016270"/>
    </source>
</evidence>
<gene>
    <name evidence="12" type="primary">GRP</name>
</gene>
<dbReference type="RefSeq" id="XP_033789430.1">
    <property type="nucleotide sequence ID" value="XM_033933539.1"/>
</dbReference>
<evidence type="ECO:0000256" key="1">
    <source>
        <dbReference type="ARBA" id="ARBA00004263"/>
    </source>
</evidence>
<evidence type="ECO:0000256" key="5">
    <source>
        <dbReference type="ARBA" id="ARBA00022525"/>
    </source>
</evidence>
<keyword evidence="8" id="KW-0027">Amidation</keyword>
<dbReference type="CTD" id="2922"/>
<feature type="signal peptide" evidence="10">
    <location>
        <begin position="1"/>
        <end position="25"/>
    </location>
</feature>
<evidence type="ECO:0000313" key="12">
    <source>
        <dbReference type="RefSeq" id="XP_033789430.1"/>
    </source>
</evidence>
<evidence type="ECO:0000256" key="3">
    <source>
        <dbReference type="ARBA" id="ARBA00010012"/>
    </source>
</evidence>
<keyword evidence="6" id="KW-0165">Cleavage on pair of basic residues</keyword>
<dbReference type="GO" id="GO:0005184">
    <property type="term" value="F:neuropeptide hormone activity"/>
    <property type="evidence" value="ECO:0007669"/>
    <property type="project" value="TreeGrafter"/>
</dbReference>
<comment type="subcellular location">
    <subcellularLocation>
        <location evidence="1">Cytoplasmic vesicle</location>
        <location evidence="1">Secretory vesicle lumen</location>
    </subcellularLocation>
    <subcellularLocation>
        <location evidence="2">Secreted</location>
    </subcellularLocation>
</comment>
<dbReference type="FunCoup" id="A0A6P8Q353">
    <property type="interactions" value="312"/>
</dbReference>
<name>A0A6P8Q353_GEOSA</name>
<dbReference type="OrthoDB" id="9879745at2759"/>
<feature type="chain" id="PRO_5028214140" description="Gastrin-releasing peptide" evidence="10">
    <location>
        <begin position="26"/>
        <end position="152"/>
    </location>
</feature>
<dbReference type="AlphaFoldDB" id="A0A6P8Q353"/>
<sequence length="152" mass="17160">MAGARSLLALVLCGLVLFKVQLGRAAPPSQRQQQFQGEEALLSRIYPRGSHWAVGHLMGKKSTDELPDIYKGADTIPSSKFPENFKQLEGSKQLKLIFKNLLDLIDENRSAQALRETLPLYNRKWEAEDSNSLKEMADNLFQIMNRKESTPS</sequence>
<evidence type="ECO:0000256" key="8">
    <source>
        <dbReference type="ARBA" id="ARBA00022815"/>
    </source>
</evidence>
<dbReference type="InterPro" id="IPR000874">
    <property type="entry name" value="Bombesin"/>
</dbReference>
<dbReference type="GO" id="GO:0005615">
    <property type="term" value="C:extracellular space"/>
    <property type="evidence" value="ECO:0007669"/>
    <property type="project" value="TreeGrafter"/>
</dbReference>
<evidence type="ECO:0000313" key="11">
    <source>
        <dbReference type="Proteomes" id="UP000515159"/>
    </source>
</evidence>
<keyword evidence="5" id="KW-0964">Secreted</keyword>
<evidence type="ECO:0000256" key="9">
    <source>
        <dbReference type="ARBA" id="ARBA00023329"/>
    </source>
</evidence>
<dbReference type="PROSITE" id="PS00257">
    <property type="entry name" value="BOMBESIN"/>
    <property type="match status" value="1"/>
</dbReference>
<dbReference type="GO" id="GO:0007218">
    <property type="term" value="P:neuropeptide signaling pathway"/>
    <property type="evidence" value="ECO:0007669"/>
    <property type="project" value="InterPro"/>
</dbReference>
<protein>
    <recommendedName>
        <fullName evidence="4">Gastrin-releasing peptide</fullName>
    </recommendedName>
</protein>
<dbReference type="KEGG" id="gsh:117355246"/>
<organism evidence="11 12">
    <name type="scientific">Geotrypetes seraphini</name>
    <name type="common">Gaboon caecilian</name>
    <name type="synonym">Caecilia seraphini</name>
    <dbReference type="NCBI Taxonomy" id="260995"/>
    <lineage>
        <taxon>Eukaryota</taxon>
        <taxon>Metazoa</taxon>
        <taxon>Chordata</taxon>
        <taxon>Craniata</taxon>
        <taxon>Vertebrata</taxon>
        <taxon>Euteleostomi</taxon>
        <taxon>Amphibia</taxon>
        <taxon>Gymnophiona</taxon>
        <taxon>Geotrypetes</taxon>
    </lineage>
</organism>
<dbReference type="Pfam" id="PF02044">
    <property type="entry name" value="Bombesin"/>
    <property type="match status" value="1"/>
</dbReference>
<keyword evidence="7 10" id="KW-0732">Signal</keyword>
<dbReference type="GeneID" id="117355246"/>